<evidence type="ECO:0000313" key="2">
    <source>
        <dbReference type="Proteomes" id="UP000054632"/>
    </source>
</evidence>
<dbReference type="AlphaFoldDB" id="A0A0V1ET98"/>
<comment type="caution">
    <text evidence="1">The sequence shown here is derived from an EMBL/GenBank/DDBJ whole genome shotgun (WGS) entry which is preliminary data.</text>
</comment>
<gene>
    <name evidence="1" type="ORF">T4A_6134</name>
</gene>
<sequence length="90" mass="10391">MSSWYNCTLTGNAKNTLRVLLYGISEVRTFIIFYKVTKEYSFARVKPINQKYLLFRQSKILQKARASLTSHNCIIPDSRIMRAQNSSPIG</sequence>
<organism evidence="1 2">
    <name type="scientific">Trichinella pseudospiralis</name>
    <name type="common">Parasitic roundworm</name>
    <dbReference type="NCBI Taxonomy" id="6337"/>
    <lineage>
        <taxon>Eukaryota</taxon>
        <taxon>Metazoa</taxon>
        <taxon>Ecdysozoa</taxon>
        <taxon>Nematoda</taxon>
        <taxon>Enoplea</taxon>
        <taxon>Dorylaimia</taxon>
        <taxon>Trichinellida</taxon>
        <taxon>Trichinellidae</taxon>
        <taxon>Trichinella</taxon>
    </lineage>
</organism>
<accession>A0A0V1ET98</accession>
<protein>
    <submittedName>
        <fullName evidence="1">Uncharacterized protein</fullName>
    </submittedName>
</protein>
<proteinExistence type="predicted"/>
<evidence type="ECO:0000313" key="1">
    <source>
        <dbReference type="EMBL" id="KRY76969.1"/>
    </source>
</evidence>
<dbReference type="Proteomes" id="UP000054632">
    <property type="component" value="Unassembled WGS sequence"/>
</dbReference>
<dbReference type="EMBL" id="JYDR01000009">
    <property type="protein sequence ID" value="KRY76969.1"/>
    <property type="molecule type" value="Genomic_DNA"/>
</dbReference>
<reference evidence="1 2" key="1">
    <citation type="submission" date="2015-01" db="EMBL/GenBank/DDBJ databases">
        <title>Evolution of Trichinella species and genotypes.</title>
        <authorList>
            <person name="Korhonen P.K."/>
            <person name="Edoardo P."/>
            <person name="Giuseppe L.R."/>
            <person name="Gasser R.B."/>
        </authorList>
    </citation>
    <scope>NUCLEOTIDE SEQUENCE [LARGE SCALE GENOMIC DNA]</scope>
    <source>
        <strain evidence="1">ISS13</strain>
    </source>
</reference>
<name>A0A0V1ET98_TRIPS</name>